<dbReference type="EMBL" id="FO203512">
    <property type="protein sequence ID" value="CCK77316.1"/>
    <property type="molecule type" value="Genomic_DNA"/>
</dbReference>
<evidence type="ECO:0000313" key="3">
    <source>
        <dbReference type="Proteomes" id="UP000032749"/>
    </source>
</evidence>
<dbReference type="OrthoDB" id="9768433at2"/>
<dbReference type="Proteomes" id="UP000032749">
    <property type="component" value="Chromosome"/>
</dbReference>
<keyword evidence="3" id="KW-1185">Reference proteome</keyword>
<dbReference type="AlphaFoldDB" id="R4YQ55"/>
<dbReference type="PATRIC" id="fig|698738.3.peg.3263"/>
<evidence type="ECO:0000259" key="1">
    <source>
        <dbReference type="SMART" id="SM00849"/>
    </source>
</evidence>
<reference evidence="2 3" key="1">
    <citation type="journal article" date="2013" name="Nat. Commun.">
        <title>Genome sequence and functional genomic analysis of the oil-degrading bacterium Oleispira antarctica.</title>
        <authorList>
            <person name="Kube M."/>
            <person name="Chernikova T.N."/>
            <person name="Al-Ramahi Y."/>
            <person name="Beloqui A."/>
            <person name="Lopez-Cortez N."/>
            <person name="Guazzaroni M.E."/>
            <person name="Heipieper H.J."/>
            <person name="Klages S."/>
            <person name="Kotsyurbenko O.R."/>
            <person name="Langer I."/>
            <person name="Nechitaylo T.Y."/>
            <person name="Lunsdorf H."/>
            <person name="Fernandez M."/>
            <person name="Juarez S."/>
            <person name="Ciordia S."/>
            <person name="Singer A."/>
            <person name="Kagan O."/>
            <person name="Egorova O."/>
            <person name="Petit P.A."/>
            <person name="Stogios P."/>
            <person name="Kim Y."/>
            <person name="Tchigvintsev A."/>
            <person name="Flick R."/>
            <person name="Denaro R."/>
            <person name="Genovese M."/>
            <person name="Albar J.P."/>
            <person name="Reva O.N."/>
            <person name="Martinez-Gomariz M."/>
            <person name="Tran H."/>
            <person name="Ferrer M."/>
            <person name="Savchenko A."/>
            <person name="Yakunin A.F."/>
            <person name="Yakimov M.M."/>
            <person name="Golyshina O.V."/>
            <person name="Reinhardt R."/>
            <person name="Golyshin P.N."/>
        </authorList>
    </citation>
    <scope>NUCLEOTIDE SEQUENCE [LARGE SCALE GENOMIC DNA]</scope>
</reference>
<dbReference type="PANTHER" id="PTHR43041:SF1">
    <property type="entry name" value="METALLO-BETA-LACTAMASE DOMAIN-CONTAINING PROTEIN"/>
    <property type="match status" value="1"/>
</dbReference>
<organism evidence="2 3">
    <name type="scientific">Oleispira antarctica RB-8</name>
    <dbReference type="NCBI Taxonomy" id="698738"/>
    <lineage>
        <taxon>Bacteria</taxon>
        <taxon>Pseudomonadati</taxon>
        <taxon>Pseudomonadota</taxon>
        <taxon>Gammaproteobacteria</taxon>
        <taxon>Oceanospirillales</taxon>
        <taxon>Oceanospirillaceae</taxon>
        <taxon>Oleispira</taxon>
    </lineage>
</organism>
<dbReference type="InterPro" id="IPR001279">
    <property type="entry name" value="Metallo-B-lactamas"/>
</dbReference>
<dbReference type="InterPro" id="IPR036866">
    <property type="entry name" value="RibonucZ/Hydroxyglut_hydro"/>
</dbReference>
<proteinExistence type="predicted"/>
<accession>R4YQ55</accession>
<sequence length="244" mass="27982">MEAKLLFDDKHQWYVFARDPTKPDKIIDTNQYMVVSGNESVILDPGGIEIFSSMLSTILKFIPIEQVTHLFASHQDPDIISSLGMWDQVIPNAKLYTPNLWEGFIRHFGCENIEFCGIEDGGGQLTIGDSVLHFIPAHYMHSSANFNVYDPVAKILFSGDIGAALEPQDSSLYIEDFDSHCDKMRFFHQRWMPSNAAKMNWLNRVRKLDIEMMLPQHGRIFRGKEIEQFFDWFEALEVGSAINS</sequence>
<dbReference type="InterPro" id="IPR045761">
    <property type="entry name" value="ODP_dom"/>
</dbReference>
<evidence type="ECO:0000313" key="2">
    <source>
        <dbReference type="EMBL" id="CCK77316.1"/>
    </source>
</evidence>
<gene>
    <name evidence="2" type="ORF">OLEAN_C31400</name>
</gene>
<feature type="domain" description="Metallo-beta-lactamase" evidence="1">
    <location>
        <begin position="28"/>
        <end position="217"/>
    </location>
</feature>
<dbReference type="HOGENOM" id="CLU_066633_0_0_6"/>
<dbReference type="Pfam" id="PF19583">
    <property type="entry name" value="ODP"/>
    <property type="match status" value="1"/>
</dbReference>
<dbReference type="SMART" id="SM00849">
    <property type="entry name" value="Lactamase_B"/>
    <property type="match status" value="1"/>
</dbReference>
<dbReference type="Gene3D" id="3.60.15.10">
    <property type="entry name" value="Ribonuclease Z/Hydroxyacylglutathione hydrolase-like"/>
    <property type="match status" value="1"/>
</dbReference>
<name>R4YQ55_OLEAN</name>
<protein>
    <submittedName>
        <fullName evidence="2">Uncharacterized flavoprotein</fullName>
    </submittedName>
</protein>
<dbReference type="CDD" id="cd07709">
    <property type="entry name" value="flavodiiron_proteins_MBL-fold"/>
    <property type="match status" value="1"/>
</dbReference>
<dbReference type="STRING" id="698738.OLEAN_C31400"/>
<dbReference type="SUPFAM" id="SSF56281">
    <property type="entry name" value="Metallo-hydrolase/oxidoreductase"/>
    <property type="match status" value="1"/>
</dbReference>
<dbReference type="KEGG" id="oai:OLEAN_C31400"/>
<dbReference type="PANTHER" id="PTHR43041">
    <property type="entry name" value="HYDROLASE, METALLO-BETA-LACTAMASE SUPERFAMILY"/>
    <property type="match status" value="1"/>
</dbReference>